<gene>
    <name evidence="1" type="ORF">A4V02_02080</name>
    <name evidence="2" type="ORF">E5333_03800</name>
</gene>
<organism evidence="1 3">
    <name type="scientific">Muribaculum intestinale</name>
    <dbReference type="NCBI Taxonomy" id="1796646"/>
    <lineage>
        <taxon>Bacteria</taxon>
        <taxon>Pseudomonadati</taxon>
        <taxon>Bacteroidota</taxon>
        <taxon>Bacteroidia</taxon>
        <taxon>Bacteroidales</taxon>
        <taxon>Muribaculaceae</taxon>
        <taxon>Muribaculum</taxon>
    </lineage>
</organism>
<evidence type="ECO:0000313" key="2">
    <source>
        <dbReference type="EMBL" id="TGY75505.1"/>
    </source>
</evidence>
<dbReference type="AlphaFoldDB" id="A0A1B1S751"/>
<protein>
    <submittedName>
        <fullName evidence="2">DUF3078 domain-containing protein</fullName>
    </submittedName>
</protein>
<evidence type="ECO:0000313" key="1">
    <source>
        <dbReference type="EMBL" id="ANU62633.2"/>
    </source>
</evidence>
<dbReference type="Proteomes" id="UP000186351">
    <property type="component" value="Chromosome"/>
</dbReference>
<keyword evidence="3" id="KW-1185">Reference proteome</keyword>
<sequence>MVTAGIKPHPRTPILTFLIGHRPKQLQIYYLCKIMYFNDMTTGIHRLMILAVIVATAAIASAQTAYETSDENPNTGRYPDRKLLELLEDEESTFTEEDLDENGTLISAFDDMWADTLSTESEPEPLRFLPVAPLPSILFMPMVYDEFMHLDSIAPFDPEPFVEAQYADLDWIKIEANRARAYRELKQRYMLDNIEDVRYNIYTMPKPPKKYTATVDPSTESITVKEIITDKKQIVADAGFTDVTRKNWLHNIDGRLQFSQAYISPNWYQGGNNNVNGIGSFKWNVKLNQKFHPEFIVEATTEYKVGIASAPQDTIHAYNITQDQFQFNGTLGLKAFDKWYYSVNAQFKTQLLNNYKPNTRELKAAFMTPGELNIGVGMTYNYKNPQKRLTLDASISPFSYNLKIATNPGIPKSNFGIDPGHHTVSEFGSNAEVKLTWTLAWNVTYSSRLFLFTDYDYTQGDWENTFNFSINRYFSTQLFIHVRYDSHQLPLEDTNWHHWQLKEILSFGFQYQFKTI</sequence>
<proteinExistence type="predicted"/>
<reference evidence="3" key="1">
    <citation type="submission" date="2016-04" db="EMBL/GenBank/DDBJ databases">
        <title>Complete Genome Sequences of Twelve Strains of a Stable Defined Moderately Diverse Mouse Microbiota 2 (sDMDMm2).</title>
        <authorList>
            <person name="Uchimura Y."/>
            <person name="Wyss M."/>
            <person name="Brugiroux S."/>
            <person name="Limenitakis J.P."/>
            <person name="Stecher B."/>
            <person name="McCoy K.D."/>
            <person name="Macpherson A.J."/>
        </authorList>
    </citation>
    <scope>NUCLEOTIDE SEQUENCE [LARGE SCALE GENOMIC DNA]</scope>
    <source>
        <strain evidence="3">YL27</strain>
    </source>
</reference>
<dbReference type="EMBL" id="CP015402">
    <property type="protein sequence ID" value="ANU62633.2"/>
    <property type="molecule type" value="Genomic_DNA"/>
</dbReference>
<accession>A0A1B1S751</accession>
<dbReference type="InterPro" id="IPR021428">
    <property type="entry name" value="DUF3078"/>
</dbReference>
<dbReference type="STRING" id="1796646.A4V02_02080"/>
<dbReference type="OrthoDB" id="1495718at2"/>
<evidence type="ECO:0000313" key="3">
    <source>
        <dbReference type="Proteomes" id="UP000186351"/>
    </source>
</evidence>
<reference evidence="1" key="2">
    <citation type="submission" date="2017-04" db="EMBL/GenBank/DDBJ databases">
        <title>Complete Genome Sequences of Twelve Strains of a Stable Defined Moderately Diverse Mouse Microbiota 2 (sDMDMm2).</title>
        <authorList>
            <person name="Uchimura Y."/>
            <person name="Wyss M."/>
            <person name="Brugiroux S."/>
            <person name="Limenitakis J.P."/>
            <person name="Stecher B."/>
            <person name="McCoy K.D."/>
            <person name="Macpherson A.J."/>
        </authorList>
    </citation>
    <scope>NUCLEOTIDE SEQUENCE</scope>
    <source>
        <strain evidence="1">YL27</strain>
    </source>
</reference>
<evidence type="ECO:0000313" key="4">
    <source>
        <dbReference type="Proteomes" id="UP000306630"/>
    </source>
</evidence>
<reference evidence="2 4" key="3">
    <citation type="submission" date="2019-04" db="EMBL/GenBank/DDBJ databases">
        <title>Microbes associate with the intestines of laboratory mice.</title>
        <authorList>
            <person name="Navarre W."/>
            <person name="Wong E."/>
            <person name="Huang K."/>
            <person name="Tropini C."/>
            <person name="Ng K."/>
            <person name="Yu B."/>
        </authorList>
    </citation>
    <scope>NUCLEOTIDE SEQUENCE [LARGE SCALE GENOMIC DNA]</scope>
    <source>
        <strain evidence="2 4">NM06_A21</strain>
    </source>
</reference>
<name>A0A1B1S751_9BACT</name>
<dbReference type="Proteomes" id="UP000306630">
    <property type="component" value="Unassembled WGS sequence"/>
</dbReference>
<dbReference type="Pfam" id="PF11276">
    <property type="entry name" value="DUF3078"/>
    <property type="match status" value="1"/>
</dbReference>
<dbReference type="EMBL" id="SRYD01000011">
    <property type="protein sequence ID" value="TGY75505.1"/>
    <property type="molecule type" value="Genomic_DNA"/>
</dbReference>
<accession>A0A1Z2XEK9</accession>
<dbReference type="KEGG" id="pary:A4V02_02080"/>